<dbReference type="Proteomes" id="UP000324536">
    <property type="component" value="Chromosome"/>
</dbReference>
<gene>
    <name evidence="4" type="ORF">FLP30_07630</name>
</gene>
<dbReference type="EMBL" id="CP043506">
    <property type="protein sequence ID" value="QEO17610.1"/>
    <property type="molecule type" value="Genomic_DNA"/>
</dbReference>
<dbReference type="GO" id="GO:0009306">
    <property type="term" value="P:protein secretion"/>
    <property type="evidence" value="ECO:0007669"/>
    <property type="project" value="InterPro"/>
</dbReference>
<sequence length="471" mass="49954">MSSSDQYWKVPLVLGALFQLALGGPWGGVAVARSLQAETSGTQVTVQTGSGQIVRLKQDVSSLFSADPKVAEVRPASPSSFFVFGVGAGNTTIEAASATGEVIGRYVVRVVPSSYRASVLQQGAAMGSPGVRVEPTPDGLSIEGRASDPQAAQKLVDHARSLAGKEGYIADYMTVPGSLQVNLRVRVVEMERTLVRELGVEWKNVNALGTSAVVGVATQSPLAALSNLQSSVGWLSRFNVGSQRVTLETVVDALAQDGLVHSLAEPNLTTLSGQPASFLVGGEYPIPVSNYGGTTTVQFKQYGISLGFVPTVLAEGRINLHVRPEVSALSSDGAVTLSTSSNSVQIPAIHVRRADTTVELGSGQSFVIAGLLSDTSKLTTTGLPWLGDIPILGALFKSNSFQKDETELVIIVTPYLVKPVDNIHDLHTPDEDWVPPGDMERIFLMRQSSTDVRKRRAWQKLDAGDAGFMVE</sequence>
<dbReference type="InterPro" id="IPR004846">
    <property type="entry name" value="T2SS/T3SS_dom"/>
</dbReference>
<dbReference type="KEGG" id="acek:FLP30_07630"/>
<dbReference type="GO" id="GO:0015627">
    <property type="term" value="C:type II protein secretion system complex"/>
    <property type="evidence" value="ECO:0007669"/>
    <property type="project" value="TreeGrafter"/>
</dbReference>
<dbReference type="InterPro" id="IPR032789">
    <property type="entry name" value="T2SS-T3SS_pil_N"/>
</dbReference>
<dbReference type="AlphaFoldDB" id="A0A5C1YQX7"/>
<dbReference type="PANTHER" id="PTHR30332">
    <property type="entry name" value="PROBABLE GENERAL SECRETION PATHWAY PROTEIN D"/>
    <property type="match status" value="1"/>
</dbReference>
<comment type="similarity">
    <text evidence="1">Belongs to the bacterial secretin family.</text>
</comment>
<dbReference type="InterPro" id="IPR050810">
    <property type="entry name" value="Bact_Secretion_Sys_Channel"/>
</dbReference>
<evidence type="ECO:0000313" key="5">
    <source>
        <dbReference type="Proteomes" id="UP000324536"/>
    </source>
</evidence>
<dbReference type="Pfam" id="PF00263">
    <property type="entry name" value="Secretin"/>
    <property type="match status" value="1"/>
</dbReference>
<feature type="domain" description="Type II/III secretion system secretin-like" evidence="2">
    <location>
        <begin position="253"/>
        <end position="418"/>
    </location>
</feature>
<dbReference type="RefSeq" id="WP_149279287.1">
    <property type="nucleotide sequence ID" value="NZ_CP043506.1"/>
</dbReference>
<dbReference type="PANTHER" id="PTHR30332:SF17">
    <property type="entry name" value="TYPE IV PILIATION SYSTEM PROTEIN DR_0774-RELATED"/>
    <property type="match status" value="1"/>
</dbReference>
<keyword evidence="5" id="KW-1185">Reference proteome</keyword>
<name>A0A5C1YQX7_9PROT</name>
<proteinExistence type="inferred from homology"/>
<evidence type="ECO:0000313" key="4">
    <source>
        <dbReference type="EMBL" id="QEO17610.1"/>
    </source>
</evidence>
<evidence type="ECO:0000259" key="2">
    <source>
        <dbReference type="Pfam" id="PF00263"/>
    </source>
</evidence>
<dbReference type="InterPro" id="IPR001775">
    <property type="entry name" value="GspD/PilQ"/>
</dbReference>
<dbReference type="PRINTS" id="PR00811">
    <property type="entry name" value="BCTERIALGSPD"/>
</dbReference>
<accession>A0A5C1YQX7</accession>
<reference evidence="4 5" key="1">
    <citation type="submission" date="2019-09" db="EMBL/GenBank/DDBJ databases">
        <title>Genome sequencing of strain KACC 21233.</title>
        <authorList>
            <person name="Heo J."/>
            <person name="Kim S.-J."/>
            <person name="Kim J.-S."/>
            <person name="Hong S.-B."/>
            <person name="Kwon S.-W."/>
        </authorList>
    </citation>
    <scope>NUCLEOTIDE SEQUENCE [LARGE SCALE GENOMIC DNA]</scope>
    <source>
        <strain evidence="4 5">KACC 21233</strain>
    </source>
</reference>
<evidence type="ECO:0000256" key="1">
    <source>
        <dbReference type="RuleBase" id="RU004003"/>
    </source>
</evidence>
<protein>
    <submittedName>
        <fullName evidence="4">Type II and III secretion system protein family protein</fullName>
    </submittedName>
</protein>
<organism evidence="4 5">
    <name type="scientific">Acetobacter vaccinii</name>
    <dbReference type="NCBI Taxonomy" id="2592655"/>
    <lineage>
        <taxon>Bacteria</taxon>
        <taxon>Pseudomonadati</taxon>
        <taxon>Pseudomonadota</taxon>
        <taxon>Alphaproteobacteria</taxon>
        <taxon>Acetobacterales</taxon>
        <taxon>Acetobacteraceae</taxon>
        <taxon>Acetobacter</taxon>
    </lineage>
</organism>
<evidence type="ECO:0000259" key="3">
    <source>
        <dbReference type="Pfam" id="PF13629"/>
    </source>
</evidence>
<dbReference type="Pfam" id="PF13629">
    <property type="entry name" value="T2SS-T3SS_pil_N"/>
    <property type="match status" value="1"/>
</dbReference>
<feature type="domain" description="Pilus formation protein N-terminal" evidence="3">
    <location>
        <begin position="43"/>
        <end position="110"/>
    </location>
</feature>
<dbReference type="OrthoDB" id="9775455at2"/>